<sequence length="37" mass="3938">MKLIKFYKVLLFVLVGNASFLPMASIVLGFHGDGGGP</sequence>
<comment type="caution">
    <text evidence="1">The sequence shown here is derived from an EMBL/GenBank/DDBJ whole genome shotgun (WGS) entry which is preliminary data.</text>
</comment>
<accession>A0A0F9MNH3</accession>
<protein>
    <submittedName>
        <fullName evidence="1">Uncharacterized protein</fullName>
    </submittedName>
</protein>
<evidence type="ECO:0000313" key="1">
    <source>
        <dbReference type="EMBL" id="KKM78295.1"/>
    </source>
</evidence>
<gene>
    <name evidence="1" type="ORF">LCGC14_1361420</name>
</gene>
<dbReference type="AlphaFoldDB" id="A0A0F9MNH3"/>
<reference evidence="1" key="1">
    <citation type="journal article" date="2015" name="Nature">
        <title>Complex archaea that bridge the gap between prokaryotes and eukaryotes.</title>
        <authorList>
            <person name="Spang A."/>
            <person name="Saw J.H."/>
            <person name="Jorgensen S.L."/>
            <person name="Zaremba-Niedzwiedzka K."/>
            <person name="Martijn J."/>
            <person name="Lind A.E."/>
            <person name="van Eijk R."/>
            <person name="Schleper C."/>
            <person name="Guy L."/>
            <person name="Ettema T.J."/>
        </authorList>
    </citation>
    <scope>NUCLEOTIDE SEQUENCE</scope>
</reference>
<dbReference type="EMBL" id="LAZR01008512">
    <property type="protein sequence ID" value="KKM78295.1"/>
    <property type="molecule type" value="Genomic_DNA"/>
</dbReference>
<organism evidence="1">
    <name type="scientific">marine sediment metagenome</name>
    <dbReference type="NCBI Taxonomy" id="412755"/>
    <lineage>
        <taxon>unclassified sequences</taxon>
        <taxon>metagenomes</taxon>
        <taxon>ecological metagenomes</taxon>
    </lineage>
</organism>
<proteinExistence type="predicted"/>
<name>A0A0F9MNH3_9ZZZZ</name>